<dbReference type="Gene3D" id="1.25.40.390">
    <property type="match status" value="1"/>
</dbReference>
<proteinExistence type="inferred from homology"/>
<accession>A0A2A2GA56</accession>
<feature type="domain" description="RagB/SusD" evidence="7">
    <location>
        <begin position="347"/>
        <end position="431"/>
    </location>
</feature>
<dbReference type="AlphaFoldDB" id="A0A2A2GA56"/>
<feature type="chain" id="PRO_5013376408" evidence="6">
    <location>
        <begin position="29"/>
        <end position="457"/>
    </location>
</feature>
<dbReference type="EMBL" id="NSKE01000005">
    <property type="protein sequence ID" value="PAU94208.1"/>
    <property type="molecule type" value="Genomic_DNA"/>
</dbReference>
<comment type="subcellular location">
    <subcellularLocation>
        <location evidence="1">Cell outer membrane</location>
    </subcellularLocation>
</comment>
<dbReference type="OrthoDB" id="9794888at2"/>
<dbReference type="InterPro" id="IPR011990">
    <property type="entry name" value="TPR-like_helical_dom_sf"/>
</dbReference>
<gene>
    <name evidence="8" type="ORF">CK503_08315</name>
</gene>
<dbReference type="PROSITE" id="PS51257">
    <property type="entry name" value="PROKAR_LIPOPROTEIN"/>
    <property type="match status" value="1"/>
</dbReference>
<keyword evidence="9" id="KW-1185">Reference proteome</keyword>
<evidence type="ECO:0000313" key="8">
    <source>
        <dbReference type="EMBL" id="PAU94208.1"/>
    </source>
</evidence>
<evidence type="ECO:0000256" key="5">
    <source>
        <dbReference type="ARBA" id="ARBA00023237"/>
    </source>
</evidence>
<sequence>MNNIKHHISIASVLLLALSFVSCNIVNVEDRPDPNNTALETVVENPTPSEINTLITGTESSLRTDLRIYHINVGMIGREMYRFLAAEPRNTQDLLGGGSSELDAGSFYTSRPWAAFYTSIRNANILIESVKTITDNNAVSEAERNGIFGFAKTIKAYQYLMALTMHNENGIRKQNQTDFFSTGALLSKADSYQLVADLLDEAATHLSNAGSEFSFPLSPGFEGFDSPSTFLQFNRGLRARVAVYRGNFDAAMGFVGNSFLDASGDLKNGVYHVFSTGSNDITNPLFSNPQSGAGDSYVVHPSFVTDAESGDNRVVGNKAILRLDENGDVNTASLDELSSDYGLFVYKTQTAPMPIIKNAELLLIRAEANIHGSTPNLTAAEDDINVIRNAAGLSDYSGPQTQQALEDEMLRQRRYELFFEGHRWVDMRRYNRLGELPLDRSGDNVWESFPIPESENI</sequence>
<organism evidence="8 9">
    <name type="scientific">Fodinibius salipaludis</name>
    <dbReference type="NCBI Taxonomy" id="2032627"/>
    <lineage>
        <taxon>Bacteria</taxon>
        <taxon>Pseudomonadati</taxon>
        <taxon>Balneolota</taxon>
        <taxon>Balneolia</taxon>
        <taxon>Balneolales</taxon>
        <taxon>Balneolaceae</taxon>
        <taxon>Fodinibius</taxon>
    </lineage>
</organism>
<feature type="signal peptide" evidence="6">
    <location>
        <begin position="1"/>
        <end position="28"/>
    </location>
</feature>
<evidence type="ECO:0000256" key="2">
    <source>
        <dbReference type="ARBA" id="ARBA00006275"/>
    </source>
</evidence>
<evidence type="ECO:0000256" key="1">
    <source>
        <dbReference type="ARBA" id="ARBA00004442"/>
    </source>
</evidence>
<evidence type="ECO:0000256" key="6">
    <source>
        <dbReference type="SAM" id="SignalP"/>
    </source>
</evidence>
<keyword evidence="3 6" id="KW-0732">Signal</keyword>
<keyword evidence="5" id="KW-0998">Cell outer membrane</keyword>
<name>A0A2A2GA56_9BACT</name>
<evidence type="ECO:0000313" key="9">
    <source>
        <dbReference type="Proteomes" id="UP000218831"/>
    </source>
</evidence>
<evidence type="ECO:0000256" key="4">
    <source>
        <dbReference type="ARBA" id="ARBA00023136"/>
    </source>
</evidence>
<dbReference type="SUPFAM" id="SSF48452">
    <property type="entry name" value="TPR-like"/>
    <property type="match status" value="1"/>
</dbReference>
<dbReference type="Proteomes" id="UP000218831">
    <property type="component" value="Unassembled WGS sequence"/>
</dbReference>
<evidence type="ECO:0000259" key="7">
    <source>
        <dbReference type="Pfam" id="PF07980"/>
    </source>
</evidence>
<dbReference type="Pfam" id="PF07980">
    <property type="entry name" value="SusD_RagB"/>
    <property type="match status" value="1"/>
</dbReference>
<dbReference type="InterPro" id="IPR012944">
    <property type="entry name" value="SusD_RagB_dom"/>
</dbReference>
<dbReference type="GO" id="GO:0009279">
    <property type="term" value="C:cell outer membrane"/>
    <property type="evidence" value="ECO:0007669"/>
    <property type="project" value="UniProtKB-SubCell"/>
</dbReference>
<keyword evidence="4" id="KW-0472">Membrane</keyword>
<reference evidence="8 9" key="1">
    <citation type="submission" date="2017-08" db="EMBL/GenBank/DDBJ databases">
        <title>Aliifodinibius alkalisoli sp. nov., isolated from saline alkaline soil.</title>
        <authorList>
            <person name="Liu D."/>
            <person name="Zhang G."/>
        </authorList>
    </citation>
    <scope>NUCLEOTIDE SEQUENCE [LARGE SCALE GENOMIC DNA]</scope>
    <source>
        <strain evidence="8 9">WN023</strain>
    </source>
</reference>
<comment type="caution">
    <text evidence="8">The sequence shown here is derived from an EMBL/GenBank/DDBJ whole genome shotgun (WGS) entry which is preliminary data.</text>
</comment>
<dbReference type="RefSeq" id="WP_095606339.1">
    <property type="nucleotide sequence ID" value="NZ_NSKE01000005.1"/>
</dbReference>
<protein>
    <submittedName>
        <fullName evidence="8">RagB/SusD family nutrient uptake outer membrane protein</fullName>
    </submittedName>
</protein>
<comment type="similarity">
    <text evidence="2">Belongs to the SusD family.</text>
</comment>
<dbReference type="CDD" id="cd08977">
    <property type="entry name" value="SusD"/>
    <property type="match status" value="1"/>
</dbReference>
<evidence type="ECO:0000256" key="3">
    <source>
        <dbReference type="ARBA" id="ARBA00022729"/>
    </source>
</evidence>